<dbReference type="AlphaFoldDB" id="A0A1Y1INB3"/>
<feature type="chain" id="PRO_5012192050" evidence="1">
    <location>
        <begin position="24"/>
        <end position="615"/>
    </location>
</feature>
<gene>
    <name evidence="4" type="ORF">KFL_006690010</name>
</gene>
<evidence type="ECO:0000313" key="4">
    <source>
        <dbReference type="EMBL" id="GAQ90661.1"/>
    </source>
</evidence>
<accession>A0A1Y1INB3</accession>
<feature type="domain" description="PhoD-like phosphatase metallophosphatase" evidence="2">
    <location>
        <begin position="227"/>
        <end position="582"/>
    </location>
</feature>
<dbReference type="OMA" id="HEVANNQ"/>
<dbReference type="SUPFAM" id="SSF56300">
    <property type="entry name" value="Metallo-dependent phosphatases"/>
    <property type="match status" value="1"/>
</dbReference>
<dbReference type="Gene3D" id="2.60.40.380">
    <property type="entry name" value="Purple acid phosphatase-like, N-terminal"/>
    <property type="match status" value="1"/>
</dbReference>
<evidence type="ECO:0000259" key="2">
    <source>
        <dbReference type="Pfam" id="PF09423"/>
    </source>
</evidence>
<feature type="domain" description="Phospholipase D N-terminal" evidence="3">
    <location>
        <begin position="77"/>
        <end position="213"/>
    </location>
</feature>
<proteinExistence type="predicted"/>
<dbReference type="PANTHER" id="PTHR43606:SF7">
    <property type="entry name" value="PHOSPHATASE, PUTATIVE (AFU_ORTHOLOGUE AFUA_6G08710)-RELATED"/>
    <property type="match status" value="1"/>
</dbReference>
<feature type="signal peptide" evidence="1">
    <location>
        <begin position="1"/>
        <end position="23"/>
    </location>
</feature>
<evidence type="ECO:0000256" key="1">
    <source>
        <dbReference type="SAM" id="SignalP"/>
    </source>
</evidence>
<protein>
    <submittedName>
        <fullName evidence="4">Alkaline phosphatase D</fullName>
    </submittedName>
</protein>
<dbReference type="PANTHER" id="PTHR43606">
    <property type="entry name" value="PHOSPHATASE, PUTATIVE (AFU_ORTHOLOGUE AFUA_6G08710)-RELATED"/>
    <property type="match status" value="1"/>
</dbReference>
<dbReference type="CDD" id="cd07389">
    <property type="entry name" value="MPP_PhoD"/>
    <property type="match status" value="1"/>
</dbReference>
<dbReference type="Proteomes" id="UP000054558">
    <property type="component" value="Unassembled WGS sequence"/>
</dbReference>
<dbReference type="InterPro" id="IPR052900">
    <property type="entry name" value="Phospholipid_Metab_Enz"/>
</dbReference>
<dbReference type="Gene3D" id="3.60.21.70">
    <property type="entry name" value="PhoD-like phosphatase"/>
    <property type="match status" value="1"/>
</dbReference>
<dbReference type="InterPro" id="IPR018946">
    <property type="entry name" value="PhoD-like_MPP"/>
</dbReference>
<organism evidence="4 5">
    <name type="scientific">Klebsormidium nitens</name>
    <name type="common">Green alga</name>
    <name type="synonym">Ulothrix nitens</name>
    <dbReference type="NCBI Taxonomy" id="105231"/>
    <lineage>
        <taxon>Eukaryota</taxon>
        <taxon>Viridiplantae</taxon>
        <taxon>Streptophyta</taxon>
        <taxon>Klebsormidiophyceae</taxon>
        <taxon>Klebsormidiales</taxon>
        <taxon>Klebsormidiaceae</taxon>
        <taxon>Klebsormidium</taxon>
    </lineage>
</organism>
<dbReference type="InterPro" id="IPR032093">
    <property type="entry name" value="PhoD_N"/>
</dbReference>
<dbReference type="OrthoDB" id="29024at2759"/>
<keyword evidence="5" id="KW-1185">Reference proteome</keyword>
<reference evidence="4 5" key="1">
    <citation type="journal article" date="2014" name="Nat. Commun.">
        <title>Klebsormidium flaccidum genome reveals primary factors for plant terrestrial adaptation.</title>
        <authorList>
            <person name="Hori K."/>
            <person name="Maruyama F."/>
            <person name="Fujisawa T."/>
            <person name="Togashi T."/>
            <person name="Yamamoto N."/>
            <person name="Seo M."/>
            <person name="Sato S."/>
            <person name="Yamada T."/>
            <person name="Mori H."/>
            <person name="Tajima N."/>
            <person name="Moriyama T."/>
            <person name="Ikeuchi M."/>
            <person name="Watanabe M."/>
            <person name="Wada H."/>
            <person name="Kobayashi K."/>
            <person name="Saito M."/>
            <person name="Masuda T."/>
            <person name="Sasaki-Sekimoto Y."/>
            <person name="Mashiguchi K."/>
            <person name="Awai K."/>
            <person name="Shimojima M."/>
            <person name="Masuda S."/>
            <person name="Iwai M."/>
            <person name="Nobusawa T."/>
            <person name="Narise T."/>
            <person name="Kondo S."/>
            <person name="Saito H."/>
            <person name="Sato R."/>
            <person name="Murakawa M."/>
            <person name="Ihara Y."/>
            <person name="Oshima-Yamada Y."/>
            <person name="Ohtaka K."/>
            <person name="Satoh M."/>
            <person name="Sonobe K."/>
            <person name="Ishii M."/>
            <person name="Ohtani R."/>
            <person name="Kanamori-Sato M."/>
            <person name="Honoki R."/>
            <person name="Miyazaki D."/>
            <person name="Mochizuki H."/>
            <person name="Umetsu J."/>
            <person name="Higashi K."/>
            <person name="Shibata D."/>
            <person name="Kamiya Y."/>
            <person name="Sato N."/>
            <person name="Nakamura Y."/>
            <person name="Tabata S."/>
            <person name="Ida S."/>
            <person name="Kurokawa K."/>
            <person name="Ohta H."/>
        </authorList>
    </citation>
    <scope>NUCLEOTIDE SEQUENCE [LARGE SCALE GENOMIC DNA]</scope>
    <source>
        <strain evidence="4 5">NIES-2285</strain>
    </source>
</reference>
<dbReference type="InterPro" id="IPR029052">
    <property type="entry name" value="Metallo-depent_PP-like"/>
</dbReference>
<sequence length="615" mass="68256">MAPLKQLAVLALIGAVFFQDAAAAGASAVIKTAENVNYRSPIENVPHMGLENLQPSGAGRRLLQAPQVYSGGRSFKHGVASGDPLENGVIIWSRVTPDDPTAEGKSIEVLYEVALETAWKHPSSFESLQTCPKVYTDLKRLETAPTLPPRPQVLYEVALDAGFTKIASKGIIYTNADVDFTLKVDVSALLPATTYYYQFLSGGVGSGVGRTKTLPAKGANVSNFKIAVFSCSNLPQGYFHGYNHASKRTDLDLALHVGDYIYEYANKEYGDGSVFNPPRIPLPDKEMVTLSDYRLRHATYRADVDLQAATKNVPWILVWDDHELTNDAWYGGAENHDPDQGEGPWYTRRATAVRAYFEWIPIRPVRMGPEDRIYRSFSVGNLAEIIMLDTRVIGRDEQANSTDWKAIYNRTRSILGDAQEGFIKERLSASKGAQKWRVLGNQVPIAPRWLGSFQAPNTVIGSVDKWEGYPESRFRILEHLWTNDINNTVAVTGDVHSAWVMDNPLMPYDSWGRTYNKTTGAGSLMVECVGTAITSPPANKANATMARIVEQRYLNANPHHKYVNTEDNGYFTLELTQEKIKCEHFFTSNISLPTYTIKGTAAFESLSNTNIIKQV</sequence>
<keyword evidence="1" id="KW-0732">Signal</keyword>
<evidence type="ECO:0000313" key="5">
    <source>
        <dbReference type="Proteomes" id="UP000054558"/>
    </source>
</evidence>
<dbReference type="STRING" id="105231.A0A1Y1INB3"/>
<dbReference type="Pfam" id="PF16655">
    <property type="entry name" value="PhoD_N"/>
    <property type="match status" value="1"/>
</dbReference>
<evidence type="ECO:0000259" key="3">
    <source>
        <dbReference type="Pfam" id="PF16655"/>
    </source>
</evidence>
<dbReference type="Pfam" id="PF09423">
    <property type="entry name" value="PhoD"/>
    <property type="match status" value="1"/>
</dbReference>
<name>A0A1Y1INB3_KLENI</name>
<dbReference type="InterPro" id="IPR038607">
    <property type="entry name" value="PhoD-like_sf"/>
</dbReference>
<dbReference type="EMBL" id="DF237618">
    <property type="protein sequence ID" value="GAQ90661.1"/>
    <property type="molecule type" value="Genomic_DNA"/>
</dbReference>